<keyword evidence="5" id="KW-0813">Transport</keyword>
<feature type="transmembrane region" description="Helical" evidence="5">
    <location>
        <begin position="76"/>
        <end position="95"/>
    </location>
</feature>
<dbReference type="PANTHER" id="PTHR12483">
    <property type="entry name" value="SOLUTE CARRIER FAMILY 31 COPPER TRANSPORTERS"/>
    <property type="match status" value="1"/>
</dbReference>
<evidence type="ECO:0000313" key="7">
    <source>
        <dbReference type="Proteomes" id="UP001202479"/>
    </source>
</evidence>
<dbReference type="EMBL" id="JAHUZD010000140">
    <property type="protein sequence ID" value="KAI3402904.2"/>
    <property type="molecule type" value="Genomic_DNA"/>
</dbReference>
<evidence type="ECO:0000256" key="3">
    <source>
        <dbReference type="ARBA" id="ARBA00022989"/>
    </source>
</evidence>
<evidence type="ECO:0000256" key="1">
    <source>
        <dbReference type="ARBA" id="ARBA00004141"/>
    </source>
</evidence>
<dbReference type="Proteomes" id="UP001202479">
    <property type="component" value="Unassembled WGS sequence"/>
</dbReference>
<evidence type="ECO:0000256" key="5">
    <source>
        <dbReference type="RuleBase" id="RU367022"/>
    </source>
</evidence>
<dbReference type="PANTHER" id="PTHR12483:SF27">
    <property type="entry name" value="COPPER TRANSPORT PROTEIN CTR1"/>
    <property type="match status" value="1"/>
</dbReference>
<keyword evidence="3 5" id="KW-1133">Transmembrane helix</keyword>
<proteinExistence type="inferred from homology"/>
<keyword evidence="5" id="KW-0186">Copper</keyword>
<sequence length="251" mass="27655">MSFLKRHMDMSGGSATMDMSGASATMDMVMETAEAAMSMSHDHTSEEGMGGMHMWFTTHFKDYPVVFETLSASTKGGAFGIFVLLFFAAFFARLLEFVRNYLEEVVWVNPKYQEFENGVVNHRAKLHQTESGGGEGACEPGACGAGQERITTDSLDKNLVSESGNEIHSTTSSHESKKSHIGTASKIMRNVIRLALCIIPDLFSYTLMLAVMTFTLTYFFAVVLGSGIGRFVSERLSEKFSIKRTPPRSCC</sequence>
<keyword evidence="5" id="KW-0187">Copper transport</keyword>
<accession>A0AAI9WWM9</accession>
<comment type="subcellular location">
    <subcellularLocation>
        <location evidence="1 5">Membrane</location>
        <topology evidence="1 5">Multi-pass membrane protein</topology>
    </subcellularLocation>
</comment>
<organism evidence="6 7">
    <name type="scientific">Candida oxycetoniae</name>
    <dbReference type="NCBI Taxonomy" id="497107"/>
    <lineage>
        <taxon>Eukaryota</taxon>
        <taxon>Fungi</taxon>
        <taxon>Dikarya</taxon>
        <taxon>Ascomycota</taxon>
        <taxon>Saccharomycotina</taxon>
        <taxon>Pichiomycetes</taxon>
        <taxon>Debaryomycetaceae</taxon>
        <taxon>Candida/Lodderomyces clade</taxon>
        <taxon>Candida</taxon>
    </lineage>
</organism>
<evidence type="ECO:0000256" key="4">
    <source>
        <dbReference type="ARBA" id="ARBA00023136"/>
    </source>
</evidence>
<reference evidence="6" key="1">
    <citation type="journal article" date="2022" name="DNA Res.">
        <title>Genome analysis of five recently described species of the CUG-Ser clade uncovers Candida theae as a new hybrid lineage with pathogenic potential in the Candida parapsilosis species complex.</title>
        <authorList>
            <person name="Mixao V."/>
            <person name="Del Olmo V."/>
            <person name="Hegedusova E."/>
            <person name="Saus E."/>
            <person name="Pryszcz L."/>
            <person name="Cillingova A."/>
            <person name="Nosek J."/>
            <person name="Gabaldon T."/>
        </authorList>
    </citation>
    <scope>NUCLEOTIDE SEQUENCE</scope>
    <source>
        <strain evidence="6">CBS 10844</strain>
    </source>
</reference>
<dbReference type="RefSeq" id="XP_049178651.1">
    <property type="nucleotide sequence ID" value="XM_049325796.1"/>
</dbReference>
<gene>
    <name evidence="6" type="ORF">KGF56_004365</name>
</gene>
<dbReference type="GeneID" id="73381980"/>
<dbReference type="GO" id="GO:0005886">
    <property type="term" value="C:plasma membrane"/>
    <property type="evidence" value="ECO:0007669"/>
    <property type="project" value="TreeGrafter"/>
</dbReference>
<keyword evidence="5" id="KW-0406">Ion transport</keyword>
<dbReference type="GO" id="GO:0005375">
    <property type="term" value="F:copper ion transmembrane transporter activity"/>
    <property type="evidence" value="ECO:0007669"/>
    <property type="project" value="UniProtKB-UniRule"/>
</dbReference>
<comment type="similarity">
    <text evidence="5">Belongs to the copper transporter (Ctr) (TC 1.A.56) family. SLC31A subfamily.</text>
</comment>
<keyword evidence="4 5" id="KW-0472">Membrane</keyword>
<dbReference type="AlphaFoldDB" id="A0AAI9WWM9"/>
<name>A0AAI9WWM9_9ASCO</name>
<protein>
    <recommendedName>
        <fullName evidence="5">Copper transport protein</fullName>
    </recommendedName>
</protein>
<comment type="caution">
    <text evidence="6">The sequence shown here is derived from an EMBL/GenBank/DDBJ whole genome shotgun (WGS) entry which is preliminary data.</text>
</comment>
<keyword evidence="7" id="KW-1185">Reference proteome</keyword>
<dbReference type="InterPro" id="IPR007274">
    <property type="entry name" value="Cop_transporter"/>
</dbReference>
<keyword evidence="2 5" id="KW-0812">Transmembrane</keyword>
<dbReference type="Pfam" id="PF04145">
    <property type="entry name" value="Ctr"/>
    <property type="match status" value="1"/>
</dbReference>
<evidence type="ECO:0000256" key="2">
    <source>
        <dbReference type="ARBA" id="ARBA00022692"/>
    </source>
</evidence>
<evidence type="ECO:0000313" key="6">
    <source>
        <dbReference type="EMBL" id="KAI3402904.2"/>
    </source>
</evidence>